<evidence type="ECO:0000313" key="7">
    <source>
        <dbReference type="Proteomes" id="UP000663860"/>
    </source>
</evidence>
<evidence type="ECO:0000313" key="2">
    <source>
        <dbReference type="EMBL" id="CAF0998021.1"/>
    </source>
</evidence>
<dbReference type="EMBL" id="CAJNOE010000163">
    <property type="protein sequence ID" value="CAF0998021.1"/>
    <property type="molecule type" value="Genomic_DNA"/>
</dbReference>
<evidence type="ECO:0000313" key="3">
    <source>
        <dbReference type="EMBL" id="CAF1069273.1"/>
    </source>
</evidence>
<evidence type="ECO:0000313" key="6">
    <source>
        <dbReference type="EMBL" id="CAF3749726.1"/>
    </source>
</evidence>
<comment type="caution">
    <text evidence="2">The sequence shown here is derived from an EMBL/GenBank/DDBJ whole genome shotgun (WGS) entry which is preliminary data.</text>
</comment>
<sequence>MIVIDWLQTYEFVRVNAEKFILYCLCGCLTGISIILFAITIILCIEKYFKVQDSYLSPETDTKYDGKINELPVYRYNGRTHKGFYDV</sequence>
<evidence type="ECO:0000313" key="5">
    <source>
        <dbReference type="EMBL" id="CAF3623957.1"/>
    </source>
</evidence>
<reference evidence="2" key="1">
    <citation type="submission" date="2021-02" db="EMBL/GenBank/DDBJ databases">
        <authorList>
            <person name="Nowell W R."/>
        </authorList>
    </citation>
    <scope>NUCLEOTIDE SEQUENCE</scope>
</reference>
<dbReference type="Proteomes" id="UP000663891">
    <property type="component" value="Unassembled WGS sequence"/>
</dbReference>
<dbReference type="Proteomes" id="UP000663868">
    <property type="component" value="Unassembled WGS sequence"/>
</dbReference>
<organism evidence="2 7">
    <name type="scientific">Adineta steineri</name>
    <dbReference type="NCBI Taxonomy" id="433720"/>
    <lineage>
        <taxon>Eukaryota</taxon>
        <taxon>Metazoa</taxon>
        <taxon>Spiralia</taxon>
        <taxon>Gnathifera</taxon>
        <taxon>Rotifera</taxon>
        <taxon>Eurotatoria</taxon>
        <taxon>Bdelloidea</taxon>
        <taxon>Adinetida</taxon>
        <taxon>Adinetidae</taxon>
        <taxon>Adineta</taxon>
    </lineage>
</organism>
<feature type="transmembrane region" description="Helical" evidence="1">
    <location>
        <begin position="20"/>
        <end position="45"/>
    </location>
</feature>
<accession>A0A814GL70</accession>
<dbReference type="AlphaFoldDB" id="A0A814GL70"/>
<gene>
    <name evidence="2" type="ORF">IZO911_LOCUS17482</name>
    <name evidence="3" type="ORF">JYZ213_LOCUS19661</name>
    <name evidence="5" type="ORF">KXQ929_LOCUS6306</name>
    <name evidence="6" type="ORF">OKA104_LOCUS15608</name>
    <name evidence="4" type="ORF">VCS650_LOCUS19492</name>
</gene>
<evidence type="ECO:0000313" key="4">
    <source>
        <dbReference type="EMBL" id="CAF1089757.1"/>
    </source>
</evidence>
<protein>
    <submittedName>
        <fullName evidence="2">Uncharacterized protein</fullName>
    </submittedName>
</protein>
<keyword evidence="1" id="KW-0472">Membrane</keyword>
<evidence type="ECO:0000256" key="1">
    <source>
        <dbReference type="SAM" id="Phobius"/>
    </source>
</evidence>
<name>A0A814GL70_9BILA</name>
<dbReference type="EMBL" id="CAJOBB010000242">
    <property type="protein sequence ID" value="CAF3623957.1"/>
    <property type="molecule type" value="Genomic_DNA"/>
</dbReference>
<proteinExistence type="predicted"/>
<dbReference type="EMBL" id="CAJOAY010000863">
    <property type="protein sequence ID" value="CAF3749726.1"/>
    <property type="molecule type" value="Genomic_DNA"/>
</dbReference>
<dbReference type="OrthoDB" id="9999762at2759"/>
<dbReference type="Proteomes" id="UP000663860">
    <property type="component" value="Unassembled WGS sequence"/>
</dbReference>
<dbReference type="Proteomes" id="UP000663845">
    <property type="component" value="Unassembled WGS sequence"/>
</dbReference>
<keyword evidence="1" id="KW-1133">Transmembrane helix</keyword>
<dbReference type="EMBL" id="CAJNON010000194">
    <property type="protein sequence ID" value="CAF1089757.1"/>
    <property type="molecule type" value="Genomic_DNA"/>
</dbReference>
<dbReference type="EMBL" id="CAJNOG010000201">
    <property type="protein sequence ID" value="CAF1069273.1"/>
    <property type="molecule type" value="Genomic_DNA"/>
</dbReference>
<keyword evidence="1" id="KW-0812">Transmembrane</keyword>
<dbReference type="Proteomes" id="UP000663881">
    <property type="component" value="Unassembled WGS sequence"/>
</dbReference>